<dbReference type="AlphaFoldDB" id="A0A371CPU7"/>
<keyword evidence="1 2" id="KW-0732">Signal</keyword>
<dbReference type="STRING" id="139420.A0A371CPU7"/>
<dbReference type="PROSITE" id="PS51257">
    <property type="entry name" value="PROKAR_LIPOPROTEIN"/>
    <property type="match status" value="1"/>
</dbReference>
<protein>
    <recommendedName>
        <fullName evidence="5">RlpA-like protein double-psi beta-barrel domain-containing protein</fullName>
    </recommendedName>
</protein>
<dbReference type="Proteomes" id="UP000256964">
    <property type="component" value="Unassembled WGS sequence"/>
</dbReference>
<evidence type="ECO:0000313" key="4">
    <source>
        <dbReference type="Proteomes" id="UP000256964"/>
    </source>
</evidence>
<evidence type="ECO:0000256" key="1">
    <source>
        <dbReference type="ARBA" id="ARBA00022729"/>
    </source>
</evidence>
<reference evidence="3 4" key="1">
    <citation type="journal article" date="2018" name="Biotechnol. Biofuels">
        <title>Integrative visual omics of the white-rot fungus Polyporus brumalis exposes the biotechnological potential of its oxidative enzymes for delignifying raw plant biomass.</title>
        <authorList>
            <person name="Miyauchi S."/>
            <person name="Rancon A."/>
            <person name="Drula E."/>
            <person name="Hage H."/>
            <person name="Chaduli D."/>
            <person name="Favel A."/>
            <person name="Grisel S."/>
            <person name="Henrissat B."/>
            <person name="Herpoel-Gimbert I."/>
            <person name="Ruiz-Duenas F.J."/>
            <person name="Chevret D."/>
            <person name="Hainaut M."/>
            <person name="Lin J."/>
            <person name="Wang M."/>
            <person name="Pangilinan J."/>
            <person name="Lipzen A."/>
            <person name="Lesage-Meessen L."/>
            <person name="Navarro D."/>
            <person name="Riley R."/>
            <person name="Grigoriev I.V."/>
            <person name="Zhou S."/>
            <person name="Raouche S."/>
            <person name="Rosso M.N."/>
        </authorList>
    </citation>
    <scope>NUCLEOTIDE SEQUENCE [LARGE SCALE GENOMIC DNA]</scope>
    <source>
        <strain evidence="3 4">BRFM 1820</strain>
    </source>
</reference>
<name>A0A371CPU7_9APHY</name>
<dbReference type="PANTHER" id="PTHR31836">
    <property type="match status" value="1"/>
</dbReference>
<dbReference type="EMBL" id="KZ857487">
    <property type="protein sequence ID" value="RDX42315.1"/>
    <property type="molecule type" value="Genomic_DNA"/>
</dbReference>
<dbReference type="InterPro" id="IPR051477">
    <property type="entry name" value="Expansin_CellWall"/>
</dbReference>
<evidence type="ECO:0000313" key="3">
    <source>
        <dbReference type="EMBL" id="RDX42315.1"/>
    </source>
</evidence>
<evidence type="ECO:0008006" key="5">
    <source>
        <dbReference type="Google" id="ProtNLM"/>
    </source>
</evidence>
<feature type="signal peptide" evidence="2">
    <location>
        <begin position="1"/>
        <end position="19"/>
    </location>
</feature>
<proteinExistence type="predicted"/>
<sequence>MRCYTLFFAVISAATFGCAQTISGGDATFHSSGLGSCGKSYSDADFVVAVDHATMSKYAGTITDPMRNPLCGRQMVITSPDNKVITVTVEDTCVTCSVGSVDLTRGAFQALAPLSVGIIHGISWTLV</sequence>
<evidence type="ECO:0000256" key="2">
    <source>
        <dbReference type="SAM" id="SignalP"/>
    </source>
</evidence>
<gene>
    <name evidence="3" type="ORF">OH76DRAFT_1488754</name>
</gene>
<organism evidence="3 4">
    <name type="scientific">Lentinus brumalis</name>
    <dbReference type="NCBI Taxonomy" id="2498619"/>
    <lineage>
        <taxon>Eukaryota</taxon>
        <taxon>Fungi</taxon>
        <taxon>Dikarya</taxon>
        <taxon>Basidiomycota</taxon>
        <taxon>Agaricomycotina</taxon>
        <taxon>Agaricomycetes</taxon>
        <taxon>Polyporales</taxon>
        <taxon>Polyporaceae</taxon>
        <taxon>Lentinus</taxon>
    </lineage>
</organism>
<dbReference type="InterPro" id="IPR036908">
    <property type="entry name" value="RlpA-like_sf"/>
</dbReference>
<dbReference type="SUPFAM" id="SSF50685">
    <property type="entry name" value="Barwin-like endoglucanases"/>
    <property type="match status" value="1"/>
</dbReference>
<dbReference type="PANTHER" id="PTHR31836:SF28">
    <property type="entry name" value="SRCR DOMAIN-CONTAINING PROTEIN-RELATED"/>
    <property type="match status" value="1"/>
</dbReference>
<keyword evidence="4" id="KW-1185">Reference proteome</keyword>
<dbReference type="OrthoDB" id="623670at2759"/>
<feature type="chain" id="PRO_5016868697" description="RlpA-like protein double-psi beta-barrel domain-containing protein" evidence="2">
    <location>
        <begin position="20"/>
        <end position="127"/>
    </location>
</feature>
<dbReference type="CDD" id="cd22191">
    <property type="entry name" value="DPBB_RlpA_EXP_N-like"/>
    <property type="match status" value="1"/>
</dbReference>
<dbReference type="Gene3D" id="2.40.40.10">
    <property type="entry name" value="RlpA-like domain"/>
    <property type="match status" value="1"/>
</dbReference>
<accession>A0A371CPU7</accession>